<evidence type="ECO:0000256" key="10">
    <source>
        <dbReference type="SAM" id="MobiDB-lite"/>
    </source>
</evidence>
<dbReference type="Pfam" id="PF00194">
    <property type="entry name" value="Carb_anhydrase"/>
    <property type="match status" value="1"/>
</dbReference>
<dbReference type="SUPFAM" id="SSF64158">
    <property type="entry name" value="2,3-Bisphosphoglycerate-independent phosphoglycerate mutase, substrate-binding domain"/>
    <property type="match status" value="1"/>
</dbReference>
<evidence type="ECO:0000256" key="4">
    <source>
        <dbReference type="ARBA" id="ARBA00008819"/>
    </source>
</evidence>
<dbReference type="CDD" id="cd03124">
    <property type="entry name" value="alpha_CA_prokaryotic_like"/>
    <property type="match status" value="1"/>
</dbReference>
<dbReference type="PROSITE" id="PS51144">
    <property type="entry name" value="ALPHA_CA_2"/>
    <property type="match status" value="1"/>
</dbReference>
<keyword evidence="6" id="KW-0479">Metal-binding</keyword>
<dbReference type="InterPro" id="IPR036646">
    <property type="entry name" value="PGAM_B_sf"/>
</dbReference>
<dbReference type="Gene3D" id="3.40.1450.10">
    <property type="entry name" value="BPG-independent phosphoglycerate mutase, domain B"/>
    <property type="match status" value="2"/>
</dbReference>
<dbReference type="GO" id="GO:0004619">
    <property type="term" value="F:phosphoglycerate mutase activity"/>
    <property type="evidence" value="ECO:0007669"/>
    <property type="project" value="UniProtKB-EC"/>
</dbReference>
<evidence type="ECO:0000256" key="6">
    <source>
        <dbReference type="ARBA" id="ARBA00022723"/>
    </source>
</evidence>
<evidence type="ECO:0000256" key="7">
    <source>
        <dbReference type="ARBA" id="ARBA00023152"/>
    </source>
</evidence>
<accession>A0ABD1RJU6</accession>
<dbReference type="InterPro" id="IPR001148">
    <property type="entry name" value="CA_dom"/>
</dbReference>
<dbReference type="InterPro" id="IPR005995">
    <property type="entry name" value="Pgm_bpd_ind"/>
</dbReference>
<dbReference type="PANTHER" id="PTHR31637:SF7">
    <property type="entry name" value="2,3-BISPHOSPHOGLYCERATE-INDEPENDENT PHOSPHOGLYCERATE MUTASE 1"/>
    <property type="match status" value="1"/>
</dbReference>
<dbReference type="Pfam" id="PF06415">
    <property type="entry name" value="iPGM_N"/>
    <property type="match status" value="1"/>
</dbReference>
<dbReference type="GO" id="GO:0046872">
    <property type="term" value="F:metal ion binding"/>
    <property type="evidence" value="ECO:0007669"/>
    <property type="project" value="UniProtKB-KW"/>
</dbReference>
<evidence type="ECO:0000313" key="13">
    <source>
        <dbReference type="Proteomes" id="UP001604277"/>
    </source>
</evidence>
<keyword evidence="7" id="KW-0324">Glycolysis</keyword>
<comment type="caution">
    <text evidence="12">The sequence shown here is derived from an EMBL/GenBank/DDBJ whole genome shotgun (WGS) entry which is preliminary data.</text>
</comment>
<dbReference type="AlphaFoldDB" id="A0ABD1RJU6"/>
<evidence type="ECO:0000259" key="11">
    <source>
        <dbReference type="PROSITE" id="PS51144"/>
    </source>
</evidence>
<gene>
    <name evidence="12" type="ORF">Fot_41957</name>
</gene>
<evidence type="ECO:0000256" key="9">
    <source>
        <dbReference type="ARBA" id="ARBA00023235"/>
    </source>
</evidence>
<evidence type="ECO:0000256" key="2">
    <source>
        <dbReference type="ARBA" id="ARBA00001936"/>
    </source>
</evidence>
<dbReference type="InterPro" id="IPR011258">
    <property type="entry name" value="BPG-indep_PGM_N"/>
</dbReference>
<dbReference type="Gene3D" id="3.10.200.10">
    <property type="entry name" value="Alpha carbonic anhydrase"/>
    <property type="match status" value="1"/>
</dbReference>
<evidence type="ECO:0000256" key="3">
    <source>
        <dbReference type="ARBA" id="ARBA00004798"/>
    </source>
</evidence>
<proteinExistence type="inferred from homology"/>
<dbReference type="InterPro" id="IPR017850">
    <property type="entry name" value="Alkaline_phosphatase_core_sf"/>
</dbReference>
<reference evidence="13" key="1">
    <citation type="submission" date="2024-07" db="EMBL/GenBank/DDBJ databases">
        <title>Two chromosome-level genome assemblies of Korean endemic species Abeliophyllum distichum and Forsythia ovata (Oleaceae).</title>
        <authorList>
            <person name="Jang H."/>
        </authorList>
    </citation>
    <scope>NUCLEOTIDE SEQUENCE [LARGE SCALE GENOMIC DNA]</scope>
</reference>
<protein>
    <recommendedName>
        <fullName evidence="5">phosphoglycerate mutase (2,3-diphosphoglycerate-independent)</fullName>
        <ecNumber evidence="5">5.4.2.12</ecNumber>
    </recommendedName>
</protein>
<organism evidence="12 13">
    <name type="scientific">Forsythia ovata</name>
    <dbReference type="NCBI Taxonomy" id="205694"/>
    <lineage>
        <taxon>Eukaryota</taxon>
        <taxon>Viridiplantae</taxon>
        <taxon>Streptophyta</taxon>
        <taxon>Embryophyta</taxon>
        <taxon>Tracheophyta</taxon>
        <taxon>Spermatophyta</taxon>
        <taxon>Magnoliopsida</taxon>
        <taxon>eudicotyledons</taxon>
        <taxon>Gunneridae</taxon>
        <taxon>Pentapetalae</taxon>
        <taxon>asterids</taxon>
        <taxon>lamiids</taxon>
        <taxon>Lamiales</taxon>
        <taxon>Oleaceae</taxon>
        <taxon>Forsythieae</taxon>
        <taxon>Forsythia</taxon>
    </lineage>
</organism>
<feature type="compositionally biased region" description="Basic and acidic residues" evidence="10">
    <location>
        <begin position="152"/>
        <end position="175"/>
    </location>
</feature>
<comment type="cofactor">
    <cofactor evidence="2">
        <name>Mn(2+)</name>
        <dbReference type="ChEBI" id="CHEBI:29035"/>
    </cofactor>
</comment>
<comment type="catalytic activity">
    <reaction evidence="1">
        <text>(2R)-2-phosphoglycerate = (2R)-3-phosphoglycerate</text>
        <dbReference type="Rhea" id="RHEA:15901"/>
        <dbReference type="ChEBI" id="CHEBI:58272"/>
        <dbReference type="ChEBI" id="CHEBI:58289"/>
        <dbReference type="EC" id="5.4.2.12"/>
    </reaction>
</comment>
<evidence type="ECO:0000256" key="1">
    <source>
        <dbReference type="ARBA" id="ARBA00000370"/>
    </source>
</evidence>
<dbReference type="EMBL" id="JBFOLJ010000012">
    <property type="protein sequence ID" value="KAL2488665.1"/>
    <property type="molecule type" value="Genomic_DNA"/>
</dbReference>
<dbReference type="Gene3D" id="3.40.720.10">
    <property type="entry name" value="Alkaline Phosphatase, subunit A"/>
    <property type="match status" value="1"/>
</dbReference>
<dbReference type="SMART" id="SM01057">
    <property type="entry name" value="Carb_anhydrase"/>
    <property type="match status" value="1"/>
</dbReference>
<keyword evidence="9" id="KW-0413">Isomerase</keyword>
<dbReference type="PANTHER" id="PTHR31637">
    <property type="entry name" value="2,3-BISPHOSPHOGLYCERATE-INDEPENDENT PHOSPHOGLYCERATE MUTASE"/>
    <property type="match status" value="1"/>
</dbReference>
<keyword evidence="13" id="KW-1185">Reference proteome</keyword>
<comment type="pathway">
    <text evidence="3">Carbohydrate degradation; glycolysis; pyruvate from D-glyceraldehyde 3-phosphate: step 3/5.</text>
</comment>
<feature type="domain" description="Alpha-carbonic anhydrase" evidence="11">
    <location>
        <begin position="7"/>
        <end position="369"/>
    </location>
</feature>
<name>A0ABD1RJU6_9LAMI</name>
<comment type="similarity">
    <text evidence="4">Belongs to the BPG-independent phosphoglycerate mutase family.</text>
</comment>
<evidence type="ECO:0000256" key="5">
    <source>
        <dbReference type="ARBA" id="ARBA00012026"/>
    </source>
</evidence>
<dbReference type="EC" id="5.4.2.12" evidence="5"/>
<dbReference type="GO" id="GO:0006096">
    <property type="term" value="P:glycolytic process"/>
    <property type="evidence" value="ECO:0007669"/>
    <property type="project" value="UniProtKB-KW"/>
</dbReference>
<evidence type="ECO:0000256" key="8">
    <source>
        <dbReference type="ARBA" id="ARBA00023211"/>
    </source>
</evidence>
<dbReference type="SUPFAM" id="SSF51069">
    <property type="entry name" value="Carbonic anhydrase"/>
    <property type="match status" value="1"/>
</dbReference>
<keyword evidence="8" id="KW-0464">Manganese</keyword>
<evidence type="ECO:0000313" key="12">
    <source>
        <dbReference type="EMBL" id="KAL2488665.1"/>
    </source>
</evidence>
<sequence length="369" mass="41308">MGLDDEREFSYVEDSKNGPENWGKIKPEWKICNSGTMQSPIDILNERVEVVSHLGRLHTDYKPSNATLINRGHDIMLRWEGGAGSIHINGTQYQLKQCHWHSPSEHARNGKRIQLHPKYKESCFQHRSSVKEGSRSTIWEKEQPPATPLLRWKLDEDKDNDASTKEKKSSADVRQKSGRRISVNISARKLSTGLWPLQLPEFQTNGGQRLGFQGAPEKWRLVKAHSTAVGLPTEDYMATLRLVTTLLVLDGFSHKLVDLALASGKIYEGEGFAHIKDSFVTGTLHLIGLLSDGGVHSRLDQLQNDWDVVKRGWDAQVLGEAPHEFKSVVEAIKKLRETPKANDQYLPAFVIVDDSEKAVGPIVDGDAVG</sequence>
<dbReference type="InterPro" id="IPR041891">
    <property type="entry name" value="Alpha_CA_prokaryot-like"/>
</dbReference>
<dbReference type="Proteomes" id="UP001604277">
    <property type="component" value="Unassembled WGS sequence"/>
</dbReference>
<dbReference type="InterPro" id="IPR036398">
    <property type="entry name" value="CA_dom_sf"/>
</dbReference>
<feature type="region of interest" description="Disordered" evidence="10">
    <location>
        <begin position="149"/>
        <end position="177"/>
    </location>
</feature>